<accession>A0AAV9Q654</accession>
<feature type="transmembrane region" description="Helical" evidence="1">
    <location>
        <begin position="230"/>
        <end position="248"/>
    </location>
</feature>
<gene>
    <name evidence="3" type="ORF">LTR25_006508</name>
</gene>
<keyword evidence="4" id="KW-1185">Reference proteome</keyword>
<evidence type="ECO:0000313" key="3">
    <source>
        <dbReference type="EMBL" id="KAK5534476.1"/>
    </source>
</evidence>
<dbReference type="Proteomes" id="UP001345827">
    <property type="component" value="Unassembled WGS sequence"/>
</dbReference>
<dbReference type="GO" id="GO:0016747">
    <property type="term" value="F:acyltransferase activity, transferring groups other than amino-acyl groups"/>
    <property type="evidence" value="ECO:0007669"/>
    <property type="project" value="InterPro"/>
</dbReference>
<sequence>MGLDSGHGWWYTGVFTSRYCQVLWTIPVEFKASMVVFLFCAASCKFKSPTYRLVGCWLLILLCYCWQTVYVALFMFGVFLAELSLSRSSVSEINLPVADTDLPRLENEKPGREKAGAMGTCVVSTIMLATGMYLLNEPEHGQLPYFGYLIPSWWEGGDEGRQHFWMSISAALIVYALETCPTLQVPFNTGFSQYLGHISFGLYVMHISICRSFYAGLLTPFRQAYLGESLWWYFAMYVLYILAAMWAADWFTRLDRQVVSFGRWLEKQTFA</sequence>
<comment type="caution">
    <text evidence="3">The sequence shown here is derived from an EMBL/GenBank/DDBJ whole genome shotgun (WGS) entry which is preliminary data.</text>
</comment>
<keyword evidence="1" id="KW-0812">Transmembrane</keyword>
<dbReference type="AlphaFoldDB" id="A0AAV9Q654"/>
<keyword evidence="1" id="KW-0472">Membrane</keyword>
<dbReference type="InterPro" id="IPR002656">
    <property type="entry name" value="Acyl_transf_3_dom"/>
</dbReference>
<evidence type="ECO:0000259" key="2">
    <source>
        <dbReference type="Pfam" id="PF01757"/>
    </source>
</evidence>
<reference evidence="3 4" key="1">
    <citation type="submission" date="2023-06" db="EMBL/GenBank/DDBJ databases">
        <title>Black Yeasts Isolated from many extreme environments.</title>
        <authorList>
            <person name="Coleine C."/>
            <person name="Stajich J.E."/>
            <person name="Selbmann L."/>
        </authorList>
    </citation>
    <scope>NUCLEOTIDE SEQUENCE [LARGE SCALE GENOMIC DNA]</scope>
    <source>
        <strain evidence="3 4">CCFEE 5887</strain>
    </source>
</reference>
<protein>
    <recommendedName>
        <fullName evidence="2">Acyltransferase 3 domain-containing protein</fullName>
    </recommendedName>
</protein>
<feature type="transmembrane region" description="Helical" evidence="1">
    <location>
        <begin position="56"/>
        <end position="81"/>
    </location>
</feature>
<dbReference type="EMBL" id="JAXLQG010000011">
    <property type="protein sequence ID" value="KAK5534476.1"/>
    <property type="molecule type" value="Genomic_DNA"/>
</dbReference>
<dbReference type="Pfam" id="PF01757">
    <property type="entry name" value="Acyl_transf_3"/>
    <property type="match status" value="1"/>
</dbReference>
<keyword evidence="1" id="KW-1133">Transmembrane helix</keyword>
<name>A0AAV9Q654_9PEZI</name>
<evidence type="ECO:0000256" key="1">
    <source>
        <dbReference type="SAM" id="Phobius"/>
    </source>
</evidence>
<evidence type="ECO:0000313" key="4">
    <source>
        <dbReference type="Proteomes" id="UP001345827"/>
    </source>
</evidence>
<feature type="transmembrane region" description="Helical" evidence="1">
    <location>
        <begin position="22"/>
        <end position="44"/>
    </location>
</feature>
<proteinExistence type="predicted"/>
<feature type="domain" description="Acyltransferase 3" evidence="2">
    <location>
        <begin position="12"/>
        <end position="248"/>
    </location>
</feature>
<feature type="transmembrane region" description="Helical" evidence="1">
    <location>
        <begin position="200"/>
        <end position="218"/>
    </location>
</feature>
<organism evidence="3 4">
    <name type="scientific">Vermiconidia calcicola</name>
    <dbReference type="NCBI Taxonomy" id="1690605"/>
    <lineage>
        <taxon>Eukaryota</taxon>
        <taxon>Fungi</taxon>
        <taxon>Dikarya</taxon>
        <taxon>Ascomycota</taxon>
        <taxon>Pezizomycotina</taxon>
        <taxon>Dothideomycetes</taxon>
        <taxon>Dothideomycetidae</taxon>
        <taxon>Mycosphaerellales</taxon>
        <taxon>Extremaceae</taxon>
        <taxon>Vermiconidia</taxon>
    </lineage>
</organism>